<dbReference type="InterPro" id="IPR051717">
    <property type="entry name" value="MFS_MFSD6"/>
</dbReference>
<dbReference type="STRING" id="91626.A0A0C9LYT9"/>
<dbReference type="Gene3D" id="1.20.1250.20">
    <property type="entry name" value="MFS general substrate transporter like domains"/>
    <property type="match status" value="2"/>
</dbReference>
<evidence type="ECO:0000313" key="3">
    <source>
        <dbReference type="Proteomes" id="UP000053815"/>
    </source>
</evidence>
<keyword evidence="3" id="KW-1185">Reference proteome</keyword>
<dbReference type="PANTHER" id="PTHR16172">
    <property type="entry name" value="MAJOR FACILITATOR SUPERFAMILY DOMAIN-CONTAINING PROTEIN 6-LIKE"/>
    <property type="match status" value="1"/>
</dbReference>
<sequence length="587" mass="64859">MAHAATNSVHPYLCLYYVHMLGFDVLTISLLTAGVYLLRVPASAFWIDLVDHRIPLHGVFTGLLTAVGTAGILLVLSVPPSWIAIAALPVAIISSIFDGLFYQPLEVLVDSAIIKILGDYKILYENERQYGKWMSAIMTLGIGWSLDDDHDFDTLMVTILIGSVVLFLLSLSTTVQAADPSLLGIICNEIDETTPLAKHALQPTDTSSSSVYYKPYSLFGEQLSHISEEDASMLQRMTTANNSVSIKPLPRPASVCSGSSHFTHSTSHLYNNQHISSTAAPTAAIEYEDSACFFRPAPLSTMHPASYHNPSQYNPYQINYELENSPQSFELARLPYPPTQSPVVVLIMLIPGYHQHQCSYQSTNQITTSATVVAEDDYCHHRSIATHQHQQQSRWILKSFICSTLCLGIVFGMTQSLLYIYLHDNLKFPMHLIGVIGFTTISADFLASKLVIEVIQNFSLPVVIGIAHFILALCALTYTWVQPEIFSTKLIVIFLQFLQCLSFQSIWLLAAHQVDSVILTDHKRLILKGVMAALFSSLGPAIGVLFMGNLVNALKDDPLEKYTSVYQYAAGISAVSGILSWEWSTTN</sequence>
<name>A0A0C9LYT9_9FUNG</name>
<feature type="transmembrane region" description="Helical" evidence="1">
    <location>
        <begin position="400"/>
        <end position="422"/>
    </location>
</feature>
<keyword evidence="1" id="KW-0812">Transmembrane</keyword>
<dbReference type="OrthoDB" id="2286425at2759"/>
<dbReference type="GO" id="GO:0016020">
    <property type="term" value="C:membrane"/>
    <property type="evidence" value="ECO:0007669"/>
    <property type="project" value="TreeGrafter"/>
</dbReference>
<organism evidence="2">
    <name type="scientific">Mucor ambiguus</name>
    <dbReference type="NCBI Taxonomy" id="91626"/>
    <lineage>
        <taxon>Eukaryota</taxon>
        <taxon>Fungi</taxon>
        <taxon>Fungi incertae sedis</taxon>
        <taxon>Mucoromycota</taxon>
        <taxon>Mucoromycotina</taxon>
        <taxon>Mucoromycetes</taxon>
        <taxon>Mucorales</taxon>
        <taxon>Mucorineae</taxon>
        <taxon>Mucoraceae</taxon>
        <taxon>Mucor</taxon>
    </lineage>
</organism>
<gene>
    <name evidence="2" type="ORF">MAM1_0543c10879</name>
</gene>
<feature type="transmembrane region" description="Helical" evidence="1">
    <location>
        <begin position="490"/>
        <end position="510"/>
    </location>
</feature>
<keyword evidence="1" id="KW-1133">Transmembrane helix</keyword>
<reference evidence="2" key="1">
    <citation type="submission" date="2014-09" db="EMBL/GenBank/DDBJ databases">
        <title>Draft genome sequence of an oleaginous Mucoromycotina fungus Mucor ambiguus NBRC6742.</title>
        <authorList>
            <person name="Takeda I."/>
            <person name="Yamane N."/>
            <person name="Morita T."/>
            <person name="Tamano K."/>
            <person name="Machida M."/>
            <person name="Baker S."/>
            <person name="Koike H."/>
        </authorList>
    </citation>
    <scope>NUCLEOTIDE SEQUENCE</scope>
    <source>
        <strain evidence="2">NBRC 6742</strain>
    </source>
</reference>
<keyword evidence="1" id="KW-0472">Membrane</keyword>
<accession>A0A0C9LYT9</accession>
<feature type="transmembrane region" description="Helical" evidence="1">
    <location>
        <begin position="82"/>
        <end position="102"/>
    </location>
</feature>
<feature type="transmembrane region" description="Helical" evidence="1">
    <location>
        <begin position="152"/>
        <end position="171"/>
    </location>
</feature>
<dbReference type="EMBL" id="DF836832">
    <property type="protein sequence ID" value="GAN11320.1"/>
    <property type="molecule type" value="Genomic_DNA"/>
</dbReference>
<dbReference type="InterPro" id="IPR036259">
    <property type="entry name" value="MFS_trans_sf"/>
</dbReference>
<dbReference type="PANTHER" id="PTHR16172:SF41">
    <property type="entry name" value="MAJOR FACILITATOR SUPERFAMILY DOMAIN-CONTAINING PROTEIN 6-LIKE"/>
    <property type="match status" value="1"/>
</dbReference>
<dbReference type="Proteomes" id="UP000053815">
    <property type="component" value="Unassembled WGS sequence"/>
</dbReference>
<protein>
    <submittedName>
        <fullName evidence="2">Uncharacterized protein</fullName>
    </submittedName>
</protein>
<evidence type="ECO:0000256" key="1">
    <source>
        <dbReference type="SAM" id="Phobius"/>
    </source>
</evidence>
<feature type="transmembrane region" description="Helical" evidence="1">
    <location>
        <begin position="16"/>
        <end position="38"/>
    </location>
</feature>
<feature type="transmembrane region" description="Helical" evidence="1">
    <location>
        <begin position="458"/>
        <end position="478"/>
    </location>
</feature>
<evidence type="ECO:0000313" key="2">
    <source>
        <dbReference type="EMBL" id="GAN11320.1"/>
    </source>
</evidence>
<feature type="transmembrane region" description="Helical" evidence="1">
    <location>
        <begin position="59"/>
        <end position="76"/>
    </location>
</feature>
<dbReference type="AlphaFoldDB" id="A0A0C9LYT9"/>
<feature type="transmembrane region" description="Helical" evidence="1">
    <location>
        <begin position="530"/>
        <end position="553"/>
    </location>
</feature>
<dbReference type="SUPFAM" id="SSF103473">
    <property type="entry name" value="MFS general substrate transporter"/>
    <property type="match status" value="1"/>
</dbReference>
<feature type="transmembrane region" description="Helical" evidence="1">
    <location>
        <begin position="428"/>
        <end position="446"/>
    </location>
</feature>
<feature type="transmembrane region" description="Helical" evidence="1">
    <location>
        <begin position="565"/>
        <end position="583"/>
    </location>
</feature>
<proteinExistence type="predicted"/>